<keyword evidence="2" id="KW-1185">Reference proteome</keyword>
<name>A0A8H7RF25_9FUNG</name>
<evidence type="ECO:0000313" key="1">
    <source>
        <dbReference type="EMBL" id="KAG2209807.1"/>
    </source>
</evidence>
<gene>
    <name evidence="1" type="ORF">INT47_001956</name>
</gene>
<evidence type="ECO:0000313" key="2">
    <source>
        <dbReference type="Proteomes" id="UP000603453"/>
    </source>
</evidence>
<sequence length="350" mass="41065">MNTTRNQAICMFYYVEFTPENVEIYKRKLQESELEICYNTAPNQPILVVQQRILGDPLTYRKYLDVLPDKKDLKRKKCELQTDAQVVQFMNNIYCVDDPNNHEAYQKKLVTTQEIFDIINEYTTIFENKTILAFARWCSNNKTIFLRAKENRNASKRKRELYVMNDIYYDCMLTSITEYLPNYQQSLKTLQNGEFEIIGYARKSPTTDNLDTRVKLLELMINNLRSRSFATRIYVSACSRASTPFSERDLKNDEIYKKLNNIDGNTQEMMKYLHSANHNVCLVSIDFPGLSSRSHQVKELLEKNPSIQKVAIETFAVSNEVFIYDSEALLSDTKLLEKFDCRPRPIQRSK</sequence>
<dbReference type="AlphaFoldDB" id="A0A8H7RF25"/>
<dbReference type="EMBL" id="JAEPRD010000014">
    <property type="protein sequence ID" value="KAG2209807.1"/>
    <property type="molecule type" value="Genomic_DNA"/>
</dbReference>
<dbReference type="OrthoDB" id="2265221at2759"/>
<organism evidence="1 2">
    <name type="scientific">Mucor saturninus</name>
    <dbReference type="NCBI Taxonomy" id="64648"/>
    <lineage>
        <taxon>Eukaryota</taxon>
        <taxon>Fungi</taxon>
        <taxon>Fungi incertae sedis</taxon>
        <taxon>Mucoromycota</taxon>
        <taxon>Mucoromycotina</taxon>
        <taxon>Mucoromycetes</taxon>
        <taxon>Mucorales</taxon>
        <taxon>Mucorineae</taxon>
        <taxon>Mucoraceae</taxon>
        <taxon>Mucor</taxon>
    </lineage>
</organism>
<accession>A0A8H7RF25</accession>
<protein>
    <submittedName>
        <fullName evidence="1">Uncharacterized protein</fullName>
    </submittedName>
</protein>
<proteinExistence type="predicted"/>
<reference evidence="1" key="1">
    <citation type="submission" date="2020-12" db="EMBL/GenBank/DDBJ databases">
        <title>Metabolic potential, ecology and presence of endohyphal bacteria is reflected in genomic diversity of Mucoromycotina.</title>
        <authorList>
            <person name="Muszewska A."/>
            <person name="Okrasinska A."/>
            <person name="Steczkiewicz K."/>
            <person name="Drgas O."/>
            <person name="Orlowska M."/>
            <person name="Perlinska-Lenart U."/>
            <person name="Aleksandrzak-Piekarczyk T."/>
            <person name="Szatraj K."/>
            <person name="Zielenkiewicz U."/>
            <person name="Pilsyk S."/>
            <person name="Malc E."/>
            <person name="Mieczkowski P."/>
            <person name="Kruszewska J.S."/>
            <person name="Biernat P."/>
            <person name="Pawlowska J."/>
        </authorList>
    </citation>
    <scope>NUCLEOTIDE SEQUENCE</scope>
    <source>
        <strain evidence="1">WA0000017839</strain>
    </source>
</reference>
<comment type="caution">
    <text evidence="1">The sequence shown here is derived from an EMBL/GenBank/DDBJ whole genome shotgun (WGS) entry which is preliminary data.</text>
</comment>
<dbReference type="Proteomes" id="UP000603453">
    <property type="component" value="Unassembled WGS sequence"/>
</dbReference>